<dbReference type="EC" id="6.3.5.4" evidence="3"/>
<gene>
    <name evidence="10" type="ORF">H3Z74_11175</name>
</gene>
<dbReference type="InterPro" id="IPR001962">
    <property type="entry name" value="Asn_synthase"/>
</dbReference>
<evidence type="ECO:0000256" key="2">
    <source>
        <dbReference type="ARBA" id="ARBA00005752"/>
    </source>
</evidence>
<evidence type="ECO:0000256" key="1">
    <source>
        <dbReference type="ARBA" id="ARBA00005187"/>
    </source>
</evidence>
<reference evidence="10 11" key="1">
    <citation type="submission" date="2020-09" db="EMBL/GenBank/DDBJ databases">
        <title>Sphingomonas sp., a new species isolated from pork steak.</title>
        <authorList>
            <person name="Heidler von Heilborn D."/>
        </authorList>
    </citation>
    <scope>NUCLEOTIDE SEQUENCE [LARGE SCALE GENOMIC DNA]</scope>
    <source>
        <strain evidence="11">S8-3T</strain>
    </source>
</reference>
<feature type="domain" description="Glutamine amidotransferase type-2" evidence="9">
    <location>
        <begin position="1"/>
        <end position="192"/>
    </location>
</feature>
<keyword evidence="5 8" id="KW-0067">ATP-binding</keyword>
<evidence type="ECO:0000256" key="7">
    <source>
        <dbReference type="ARBA" id="ARBA00048741"/>
    </source>
</evidence>
<feature type="binding site" evidence="8">
    <location>
        <position position="78"/>
    </location>
    <ligand>
        <name>L-glutamine</name>
        <dbReference type="ChEBI" id="CHEBI:58359"/>
    </ligand>
</feature>
<dbReference type="PROSITE" id="PS51278">
    <property type="entry name" value="GATASE_TYPE_2"/>
    <property type="match status" value="1"/>
</dbReference>
<dbReference type="InterPro" id="IPR051786">
    <property type="entry name" value="ASN_synthetase/amidase"/>
</dbReference>
<dbReference type="Gene3D" id="3.60.20.10">
    <property type="entry name" value="Glutamine Phosphoribosylpyrophosphate, subunit 1, domain 1"/>
    <property type="match status" value="1"/>
</dbReference>
<dbReference type="KEGG" id="spap:H3Z74_11175"/>
<proteinExistence type="inferred from homology"/>
<dbReference type="RefSeq" id="WP_187763942.1">
    <property type="nucleotide sequence ID" value="NZ_CP061038.1"/>
</dbReference>
<dbReference type="EMBL" id="CP061038">
    <property type="protein sequence ID" value="QNQ11637.1"/>
    <property type="molecule type" value="Genomic_DNA"/>
</dbReference>
<dbReference type="Pfam" id="PF00733">
    <property type="entry name" value="Asn_synthase"/>
    <property type="match status" value="1"/>
</dbReference>
<dbReference type="InterPro" id="IPR006426">
    <property type="entry name" value="Asn_synth_AEB"/>
</dbReference>
<dbReference type="SUPFAM" id="SSF52402">
    <property type="entry name" value="Adenine nucleotide alpha hydrolases-like"/>
    <property type="match status" value="1"/>
</dbReference>
<dbReference type="InterPro" id="IPR033738">
    <property type="entry name" value="AsnB_N"/>
</dbReference>
<protein>
    <recommendedName>
        <fullName evidence="3">asparagine synthase (glutamine-hydrolyzing)</fullName>
        <ecNumber evidence="3">6.3.5.4</ecNumber>
    </recommendedName>
</protein>
<dbReference type="InterPro" id="IPR017932">
    <property type="entry name" value="GATase_2_dom"/>
</dbReference>
<name>A0A7H0LPN4_9SPHN</name>
<evidence type="ECO:0000256" key="5">
    <source>
        <dbReference type="ARBA" id="ARBA00022840"/>
    </source>
</evidence>
<dbReference type="PANTHER" id="PTHR43284:SF1">
    <property type="entry name" value="ASPARAGINE SYNTHETASE"/>
    <property type="match status" value="1"/>
</dbReference>
<dbReference type="SUPFAM" id="SSF56235">
    <property type="entry name" value="N-terminal nucleophile aminohydrolases (Ntn hydrolases)"/>
    <property type="match status" value="1"/>
</dbReference>
<evidence type="ECO:0000259" key="9">
    <source>
        <dbReference type="PROSITE" id="PS51278"/>
    </source>
</evidence>
<evidence type="ECO:0000256" key="4">
    <source>
        <dbReference type="ARBA" id="ARBA00022741"/>
    </source>
</evidence>
<comment type="similarity">
    <text evidence="2">Belongs to the asparagine synthetase family.</text>
</comment>
<dbReference type="Proteomes" id="UP000516148">
    <property type="component" value="Chromosome"/>
</dbReference>
<dbReference type="CDD" id="cd00712">
    <property type="entry name" value="AsnB"/>
    <property type="match status" value="1"/>
</dbReference>
<evidence type="ECO:0000256" key="6">
    <source>
        <dbReference type="ARBA" id="ARBA00022962"/>
    </source>
</evidence>
<dbReference type="PANTHER" id="PTHR43284">
    <property type="entry name" value="ASPARAGINE SYNTHETASE (GLUTAMINE-HYDROLYZING)"/>
    <property type="match status" value="1"/>
</dbReference>
<dbReference type="PIRSF" id="PIRSF001589">
    <property type="entry name" value="Asn_synthetase_glu-h"/>
    <property type="match status" value="1"/>
</dbReference>
<dbReference type="GO" id="GO:0006529">
    <property type="term" value="P:asparagine biosynthetic process"/>
    <property type="evidence" value="ECO:0007669"/>
    <property type="project" value="InterPro"/>
</dbReference>
<evidence type="ECO:0000256" key="3">
    <source>
        <dbReference type="ARBA" id="ARBA00012737"/>
    </source>
</evidence>
<sequence>MRAALADRAQDGAFAEIVGPVGLGVCLSHLRHVDLGEMQPLYDRASGIMLVADSRLDDREALGAALDVPAADLPATPDSALILRAYLKWGDECPAHLLGDFVFAVWDGRRKRLLLARDPMGQRDLSYHLGDGLLAFAPTPKALWAVPDVPRSLNDDMIGRRLMQAMDLRPGQTMFDGILNLPGGHSLSVGLDGTVSLRAYWTPQADPQHVGRDEAYYLAAYRQVLGEAVACRLRDLIAAPGLQLSGGYDSTAIAGLAGPALADIGQKLVCVSSVMPAEYQGTIRHARRWAEMCARDMPWIDLRCITRDGIDAMTDLDRNLAEREAPRSSYGFVHDAMHDTLAAAGARLVMDGHGGDYTLNPRGHAALARFLKTGQLRRFAHEFRAHLRRSGRSLRTTIMLDLLPHIAPWLVPSLWRKRLRPAPAWQGQPVQRQFAEQLIADGLVDPAKLRSAPRDQTAMRARLSETIDQVRSGSGAGAAAACHGLTLTRPFHDKRVVELALAIPEDLYLKDGRNRYLACRALADVYPREFQHRWRRNDDEIPDFQRMVSSIAPQLHAELDRMEQSESLSRMIDFPRLRGLLDARGPDDHNSGWEQETQAALGGYMTARFVEWFRRENR</sequence>
<dbReference type="Pfam" id="PF13537">
    <property type="entry name" value="GATase_7"/>
    <property type="match status" value="1"/>
</dbReference>
<dbReference type="AlphaFoldDB" id="A0A7H0LPN4"/>
<dbReference type="GO" id="GO:0004066">
    <property type="term" value="F:asparagine synthase (glutamine-hydrolyzing) activity"/>
    <property type="evidence" value="ECO:0007669"/>
    <property type="project" value="UniProtKB-EC"/>
</dbReference>
<evidence type="ECO:0000256" key="8">
    <source>
        <dbReference type="PIRSR" id="PIRSR001589-2"/>
    </source>
</evidence>
<keyword evidence="4 8" id="KW-0547">Nucleotide-binding</keyword>
<comment type="catalytic activity">
    <reaction evidence="7">
        <text>L-aspartate + L-glutamine + ATP + H2O = L-asparagine + L-glutamate + AMP + diphosphate + H(+)</text>
        <dbReference type="Rhea" id="RHEA:12228"/>
        <dbReference type="ChEBI" id="CHEBI:15377"/>
        <dbReference type="ChEBI" id="CHEBI:15378"/>
        <dbReference type="ChEBI" id="CHEBI:29985"/>
        <dbReference type="ChEBI" id="CHEBI:29991"/>
        <dbReference type="ChEBI" id="CHEBI:30616"/>
        <dbReference type="ChEBI" id="CHEBI:33019"/>
        <dbReference type="ChEBI" id="CHEBI:58048"/>
        <dbReference type="ChEBI" id="CHEBI:58359"/>
        <dbReference type="ChEBI" id="CHEBI:456215"/>
        <dbReference type="EC" id="6.3.5.4"/>
    </reaction>
</comment>
<dbReference type="GO" id="GO:0005829">
    <property type="term" value="C:cytosol"/>
    <property type="evidence" value="ECO:0007669"/>
    <property type="project" value="TreeGrafter"/>
</dbReference>
<dbReference type="InterPro" id="IPR029055">
    <property type="entry name" value="Ntn_hydrolases_N"/>
</dbReference>
<keyword evidence="11" id="KW-1185">Reference proteome</keyword>
<accession>A0A7H0LPN4</accession>
<comment type="pathway">
    <text evidence="1">Amino-acid biosynthesis; L-asparagine biosynthesis; L-asparagine from L-aspartate (L-Gln route): step 1/1.</text>
</comment>
<dbReference type="Gene3D" id="3.40.50.620">
    <property type="entry name" value="HUPs"/>
    <property type="match status" value="2"/>
</dbReference>
<keyword evidence="6" id="KW-0315">Glutamine amidotransferase</keyword>
<evidence type="ECO:0000313" key="10">
    <source>
        <dbReference type="EMBL" id="QNQ11637.1"/>
    </source>
</evidence>
<evidence type="ECO:0000313" key="11">
    <source>
        <dbReference type="Proteomes" id="UP000516148"/>
    </source>
</evidence>
<dbReference type="InterPro" id="IPR014729">
    <property type="entry name" value="Rossmann-like_a/b/a_fold"/>
</dbReference>
<organism evidence="10 11">
    <name type="scientific">Sphingomonas alpina</name>
    <dbReference type="NCBI Taxonomy" id="653931"/>
    <lineage>
        <taxon>Bacteria</taxon>
        <taxon>Pseudomonadati</taxon>
        <taxon>Pseudomonadota</taxon>
        <taxon>Alphaproteobacteria</taxon>
        <taxon>Sphingomonadales</taxon>
        <taxon>Sphingomonadaceae</taxon>
        <taxon>Sphingomonas</taxon>
    </lineage>
</organism>
<dbReference type="GO" id="GO:0005524">
    <property type="term" value="F:ATP binding"/>
    <property type="evidence" value="ECO:0007669"/>
    <property type="project" value="UniProtKB-KW"/>
</dbReference>